<comment type="caution">
    <text evidence="2">The sequence shown here is derived from an EMBL/GenBank/DDBJ whole genome shotgun (WGS) entry which is preliminary data.</text>
</comment>
<feature type="region of interest" description="Disordered" evidence="1">
    <location>
        <begin position="49"/>
        <end position="68"/>
    </location>
</feature>
<reference evidence="2" key="1">
    <citation type="submission" date="2021-06" db="EMBL/GenBank/DDBJ databases">
        <title>Comparative genomics, transcriptomics and evolutionary studies reveal genomic signatures of adaptation to plant cell wall in hemibiotrophic fungi.</title>
        <authorList>
            <consortium name="DOE Joint Genome Institute"/>
            <person name="Baroncelli R."/>
            <person name="Diaz J.F."/>
            <person name="Benocci T."/>
            <person name="Peng M."/>
            <person name="Battaglia E."/>
            <person name="Haridas S."/>
            <person name="Andreopoulos W."/>
            <person name="Labutti K."/>
            <person name="Pangilinan J."/>
            <person name="Floch G.L."/>
            <person name="Makela M.R."/>
            <person name="Henrissat B."/>
            <person name="Grigoriev I.V."/>
            <person name="Crouch J.A."/>
            <person name="De Vries R.P."/>
            <person name="Sukno S.A."/>
            <person name="Thon M.R."/>
        </authorList>
    </citation>
    <scope>NUCLEOTIDE SEQUENCE</scope>
    <source>
        <strain evidence="2">CBS 102054</strain>
    </source>
</reference>
<proteinExistence type="predicted"/>
<dbReference type="RefSeq" id="XP_060446508.1">
    <property type="nucleotide sequence ID" value="XM_060582701.1"/>
</dbReference>
<dbReference type="AlphaFoldDB" id="A0AAJ0EIB0"/>
<evidence type="ECO:0000313" key="2">
    <source>
        <dbReference type="EMBL" id="KAK1637901.1"/>
    </source>
</evidence>
<dbReference type="Proteomes" id="UP001243989">
    <property type="component" value="Unassembled WGS sequence"/>
</dbReference>
<feature type="region of interest" description="Disordered" evidence="1">
    <location>
        <begin position="113"/>
        <end position="144"/>
    </location>
</feature>
<dbReference type="EMBL" id="JAHMHQ010000008">
    <property type="protein sequence ID" value="KAK1637901.1"/>
    <property type="molecule type" value="Genomic_DNA"/>
</dbReference>
<evidence type="ECO:0000313" key="3">
    <source>
        <dbReference type="Proteomes" id="UP001243989"/>
    </source>
</evidence>
<protein>
    <submittedName>
        <fullName evidence="2">Uncharacterized protein</fullName>
    </submittedName>
</protein>
<dbReference type="GeneID" id="85467563"/>
<keyword evidence="3" id="KW-1185">Reference proteome</keyword>
<organism evidence="2 3">
    <name type="scientific">Colletotrichum phormii</name>
    <dbReference type="NCBI Taxonomy" id="359342"/>
    <lineage>
        <taxon>Eukaryota</taxon>
        <taxon>Fungi</taxon>
        <taxon>Dikarya</taxon>
        <taxon>Ascomycota</taxon>
        <taxon>Pezizomycotina</taxon>
        <taxon>Sordariomycetes</taxon>
        <taxon>Hypocreomycetidae</taxon>
        <taxon>Glomerellales</taxon>
        <taxon>Glomerellaceae</taxon>
        <taxon>Colletotrichum</taxon>
        <taxon>Colletotrichum acutatum species complex</taxon>
    </lineage>
</organism>
<name>A0AAJ0EIB0_9PEZI</name>
<evidence type="ECO:0000256" key="1">
    <source>
        <dbReference type="SAM" id="MobiDB-lite"/>
    </source>
</evidence>
<sequence>MLQYTNRAAFSPSLNLSRLARCSRHWHTAQRPPARPPSNLRRPRELARHANASQGPNRPPWPTQRASTSINPHRLLHHILLHSQFPPPGGQSSTTRLFLSCHSPAAAFEVPTASPAVNYPPKPSRGGRQTVPRMPPECHPNSTPQNGQLVYPRAGWVAFYVPVHIIRYFRCIVYNFLVPIRQRTKTFTILCSSATQQVAVLVPTVRGINYYDWAIWS</sequence>
<gene>
    <name evidence="2" type="ORF">BDP81DRAFT_215110</name>
</gene>
<accession>A0AAJ0EIB0</accession>